<gene>
    <name evidence="1" type="ORF">SAMN02745131_00926</name>
</gene>
<protein>
    <submittedName>
        <fullName evidence="1">Uncharacterized protein</fullName>
    </submittedName>
</protein>
<dbReference type="AlphaFoldDB" id="A0A1M4VPI2"/>
<dbReference type="EMBL" id="FQUU01000003">
    <property type="protein sequence ID" value="SHE70747.1"/>
    <property type="molecule type" value="Genomic_DNA"/>
</dbReference>
<accession>A0A1M4VPI2</accession>
<proteinExistence type="predicted"/>
<name>A0A1M4VPI2_9BACT</name>
<reference evidence="1 2" key="1">
    <citation type="submission" date="2016-11" db="EMBL/GenBank/DDBJ databases">
        <authorList>
            <person name="Jaros S."/>
            <person name="Januszkiewicz K."/>
            <person name="Wedrychowicz H."/>
        </authorList>
    </citation>
    <scope>NUCLEOTIDE SEQUENCE [LARGE SCALE GENOMIC DNA]</scope>
    <source>
        <strain evidence="1 2">DSM 18119</strain>
    </source>
</reference>
<evidence type="ECO:0000313" key="1">
    <source>
        <dbReference type="EMBL" id="SHE70747.1"/>
    </source>
</evidence>
<keyword evidence="2" id="KW-1185">Reference proteome</keyword>
<organism evidence="1 2">
    <name type="scientific">Flavisolibacter ginsengisoli DSM 18119</name>
    <dbReference type="NCBI Taxonomy" id="1121884"/>
    <lineage>
        <taxon>Bacteria</taxon>
        <taxon>Pseudomonadati</taxon>
        <taxon>Bacteroidota</taxon>
        <taxon>Chitinophagia</taxon>
        <taxon>Chitinophagales</taxon>
        <taxon>Chitinophagaceae</taxon>
        <taxon>Flavisolibacter</taxon>
    </lineage>
</organism>
<sequence>MELAVELLRNFNMLTDAQWQTGSYSSAFIISLYSESKQLPEDAEMSTSISVYIENSVAN</sequence>
<evidence type="ECO:0000313" key="2">
    <source>
        <dbReference type="Proteomes" id="UP000184048"/>
    </source>
</evidence>
<dbReference type="Proteomes" id="UP000184048">
    <property type="component" value="Unassembled WGS sequence"/>
</dbReference>